<reference evidence="9" key="5">
    <citation type="journal article" date="2014" name="J. Proteomics">
        <title>An enzyme assisted RP-RPLC approach for in-depth analysis of human liver phosphoproteome.</title>
        <authorList>
            <person name="Bian Y."/>
            <person name="Song C."/>
            <person name="Cheng K."/>
            <person name="Dong M."/>
            <person name="Wang F."/>
            <person name="Huang J."/>
            <person name="Sun D."/>
            <person name="Wang L."/>
            <person name="Ye M."/>
            <person name="Zou H."/>
        </authorList>
    </citation>
    <scope>IDENTIFICATION BY MASS SPECTROMETRY [LARGE SCALE ANALYSIS]</scope>
</reference>
<feature type="region of interest" description="Disordered" evidence="3">
    <location>
        <begin position="69"/>
        <end position="89"/>
    </location>
</feature>
<name>A0A087X1V0_HUMAN</name>
<dbReference type="ChiTaRS" id="SHFM1">
    <property type="organism name" value="human"/>
</dbReference>
<dbReference type="OpenTargets" id="ENSG00000127922"/>
<reference evidence="4 5" key="2">
    <citation type="journal article" date="2003" name="Nature">
        <title>The DNA sequence of human chromosome 7.</title>
        <authorList>
            <person name="Hillier L.W."/>
            <person name="Fulton R.S."/>
            <person name="Fulton L.A."/>
            <person name="Graves T.A."/>
            <person name="Pepin K.H."/>
            <person name="Wagner-McPherson C."/>
            <person name="Layman D."/>
            <person name="Maas J."/>
            <person name="Jaeger S."/>
            <person name="Walker R."/>
            <person name="Wylie K."/>
            <person name="Sekhon M."/>
            <person name="Becker M.C."/>
            <person name="O'Laughlin M.D."/>
            <person name="Schaller M.E."/>
            <person name="Fewell G.A."/>
            <person name="Delehaunty K.D."/>
            <person name="Miner T.L."/>
            <person name="Nash W.E."/>
            <person name="Cordes M."/>
            <person name="Du H."/>
            <person name="Sun H."/>
            <person name="Edwards J."/>
            <person name="Bradshaw-Cordum H."/>
            <person name="Ali J."/>
            <person name="Andrews S."/>
            <person name="Isak A."/>
            <person name="Vanbrunt A."/>
            <person name="Nguyen C."/>
            <person name="Du F."/>
            <person name="Lamar B."/>
            <person name="Courtney L."/>
            <person name="Kalicki J."/>
            <person name="Ozersky P."/>
            <person name="Bielicki L."/>
            <person name="Scott K."/>
            <person name="Holmes A."/>
            <person name="Harkins R."/>
            <person name="Harris A."/>
            <person name="Strong C.M."/>
            <person name="Hou S."/>
            <person name="Tomlinson C."/>
            <person name="Dauphin-Kohlberg S."/>
            <person name="Kozlowicz-Reilly A."/>
            <person name="Leonard S."/>
            <person name="Rohlfing T."/>
            <person name="Rock S.M."/>
            <person name="Tin-Wollam A.M."/>
            <person name="Abbott A."/>
            <person name="Minx P."/>
            <person name="Maupin R."/>
            <person name="Strowmatt C."/>
            <person name="Latreille P."/>
            <person name="Miller N."/>
            <person name="Johnson D."/>
            <person name="Murray J."/>
            <person name="Woessner J.P."/>
            <person name="Wendl M.C."/>
            <person name="Yang S.P."/>
            <person name="Schultz B.R."/>
            <person name="Wallis J.W."/>
            <person name="Spieth J."/>
            <person name="Bieri T.A."/>
            <person name="Nelson J.O."/>
            <person name="Berkowicz N."/>
            <person name="Wohldmann P.E."/>
            <person name="Cook L.L."/>
            <person name="Hickenbotham M.T."/>
            <person name="Eldred J."/>
            <person name="Williams D."/>
            <person name="Bedell J.A."/>
            <person name="Mardis E.R."/>
            <person name="Clifton S.W."/>
            <person name="Chissoe S.L."/>
            <person name="Marra M.A."/>
            <person name="Raymond C."/>
            <person name="Haugen E."/>
            <person name="Gillett W."/>
            <person name="Zhou Y."/>
            <person name="James R."/>
            <person name="Phelps K."/>
            <person name="Iadanoto S."/>
            <person name="Bubb K."/>
            <person name="Simms E."/>
            <person name="Levy R."/>
            <person name="Clendenning J."/>
            <person name="Kaul R."/>
            <person name="Kent W.J."/>
            <person name="Furey T.S."/>
            <person name="Baertsch R.A."/>
            <person name="Brent M.R."/>
            <person name="Keibler E."/>
            <person name="Flicek P."/>
            <person name="Bork P."/>
            <person name="Suyama M."/>
            <person name="Bailey J.A."/>
            <person name="Portnoy M.E."/>
            <person name="Torrents D."/>
            <person name="Chinwalla A.T."/>
            <person name="Gish W.R."/>
            <person name="Eddy S.R."/>
            <person name="McPherson J.D."/>
            <person name="Olson M.V."/>
            <person name="Eichler E.E."/>
            <person name="Green E.D."/>
            <person name="Waterston R.H."/>
            <person name="Wilson R.K."/>
        </authorList>
    </citation>
    <scope>NUCLEOTIDE SEQUENCE [LARGE SCALE GENOMIC DNA]</scope>
</reference>
<sequence>MSEKKQPVDLGLLEEDDEFEEFPAEDWAGLDEDEDAHVWEDNWDDDNVEDDFSNQLRHGHASAGLLQEKLLGEEPRWPNRNSSSLQLPA</sequence>
<dbReference type="CDD" id="cd13768">
    <property type="entry name" value="DSS1_Sem1"/>
    <property type="match status" value="1"/>
</dbReference>
<dbReference type="GO" id="GO:0008541">
    <property type="term" value="C:proteasome regulatory particle, lid subcomplex"/>
    <property type="evidence" value="ECO:0007669"/>
    <property type="project" value="UniProtKB-UniRule"/>
</dbReference>
<keyword evidence="2" id="KW-0647">Proteasome</keyword>
<reference evidence="4" key="7">
    <citation type="submission" date="2025-09" db="UniProtKB">
        <authorList>
            <consortium name="Ensembl"/>
        </authorList>
    </citation>
    <scope>IDENTIFICATION</scope>
</reference>
<reference evidence="4" key="6">
    <citation type="submission" date="2025-08" db="UniProtKB">
        <authorList>
            <consortium name="Ensembl"/>
        </authorList>
    </citation>
    <scope>IDENTIFICATION</scope>
</reference>
<reference evidence="4 5" key="1">
    <citation type="journal article" date="2001" name="Nature">
        <title>Initial sequencing and analysis of the human genome.</title>
        <authorList>
            <consortium name="International Human Genome Sequencing Consortium"/>
            <person name="Lander E.S."/>
            <person name="Linton L.M."/>
            <person name="Birren B."/>
            <person name="Nusbaum C."/>
            <person name="Zody M.C."/>
            <person name="Baldwin J."/>
            <person name="Devon K."/>
            <person name="Dewar K."/>
            <person name="Doyle M."/>
            <person name="FitzHugh W."/>
            <person name="Funke R."/>
            <person name="Gage D."/>
            <person name="Harris K."/>
            <person name="Heaford A."/>
            <person name="Howland J."/>
            <person name="Kann L."/>
            <person name="Lehoczky J."/>
            <person name="LeVine R."/>
            <person name="McEwan P."/>
            <person name="McKernan K."/>
            <person name="Meldrim J."/>
            <person name="Mesirov J.P."/>
            <person name="Miranda C."/>
            <person name="Morris W."/>
            <person name="Naylor J."/>
            <person name="Raymond C."/>
            <person name="Rosetti M."/>
            <person name="Santos R."/>
            <person name="Sheridan A."/>
            <person name="Sougnez C."/>
            <person name="Stange-Thomann N."/>
            <person name="Stojanovic N."/>
            <person name="Subramanian A."/>
            <person name="Wyman D."/>
            <person name="Rogers J."/>
            <person name="Sulston J."/>
            <person name="Ainscough R."/>
            <person name="Beck S."/>
            <person name="Bentley D."/>
            <person name="Burton J."/>
            <person name="Clee C."/>
            <person name="Carter N."/>
            <person name="Coulson A."/>
            <person name="Deadman R."/>
            <person name="Deloukas P."/>
            <person name="Dunham A."/>
            <person name="Dunham I."/>
            <person name="Durbin R."/>
            <person name="French L."/>
            <person name="Grafham D."/>
            <person name="Gregory S."/>
            <person name="Hubbard T."/>
            <person name="Humphray S."/>
            <person name="Hunt A."/>
            <person name="Jones M."/>
            <person name="Lloyd C."/>
            <person name="McMurray A."/>
            <person name="Matthews L."/>
            <person name="Mercer S."/>
            <person name="Milne S."/>
            <person name="Mullikin J.C."/>
            <person name="Mungall A."/>
            <person name="Plumb R."/>
            <person name="Ross M."/>
            <person name="Shownkeen R."/>
            <person name="Sims S."/>
            <person name="Waterston R.H."/>
            <person name="Wilson R.K."/>
            <person name="Hillier L.W."/>
            <person name="McPherson J.D."/>
            <person name="Marra M.A."/>
            <person name="Mardis E.R."/>
            <person name="Fulton L.A."/>
            <person name="Chinwalla A.T."/>
            <person name="Pepin K.H."/>
            <person name="Gish W.R."/>
            <person name="Chissoe S.L."/>
            <person name="Wendl M.C."/>
            <person name="Delehaunty K.D."/>
            <person name="Miner T.L."/>
            <person name="Delehaunty A."/>
            <person name="Kramer J.B."/>
            <person name="Cook L.L."/>
            <person name="Fulton R.S."/>
            <person name="Johnson D.L."/>
            <person name="Minx P.J."/>
            <person name="Clifton S.W."/>
            <person name="Hawkins T."/>
            <person name="Branscomb E."/>
            <person name="Predki P."/>
            <person name="Richardson P."/>
            <person name="Wenning S."/>
            <person name="Slezak T."/>
            <person name="Doggett N."/>
            <person name="Cheng J.F."/>
            <person name="Olsen A."/>
            <person name="Lucas S."/>
            <person name="Elkin C."/>
            <person name="Uberbacher E."/>
            <person name="Frazier M."/>
            <person name="Gibbs R.A."/>
            <person name="Muzny D.M."/>
            <person name="Scherer S.E."/>
            <person name="Bouck J.B."/>
            <person name="Sodergren E.J."/>
            <person name="Worley K.C."/>
            <person name="Rives C.M."/>
            <person name="Gorrell J.H."/>
            <person name="Metzker M.L."/>
            <person name="Naylor S.L."/>
            <person name="Kucherlapati R.S."/>
            <person name="Nelson D.L."/>
            <person name="Weinstock G.M."/>
            <person name="Sakaki Y."/>
            <person name="Fujiyama A."/>
            <person name="Hattori M."/>
            <person name="Yada T."/>
            <person name="Toyoda A."/>
            <person name="Itoh T."/>
            <person name="Kawagoe C."/>
            <person name="Watanabe H."/>
            <person name="Totoki Y."/>
            <person name="Taylor T."/>
            <person name="Weissenbach J."/>
            <person name="Heilig R."/>
            <person name="Saurin W."/>
            <person name="Artiguenave F."/>
            <person name="Brottier P."/>
            <person name="Bruls T."/>
            <person name="Pelletier E."/>
            <person name="Robert C."/>
            <person name="Wincker P."/>
            <person name="Smith D.R."/>
            <person name="Doucette-Stamm L."/>
            <person name="Rubenfield M."/>
            <person name="Weinstock K."/>
            <person name="Lee H.M."/>
            <person name="Dubois J."/>
            <person name="Rosenthal A."/>
            <person name="Platzer M."/>
            <person name="Nyakatura G."/>
            <person name="Taudien S."/>
            <person name="Rump A."/>
            <person name="Yang H."/>
            <person name="Yu J."/>
            <person name="Wang J."/>
            <person name="Huang G."/>
            <person name="Gu J."/>
            <person name="Hood L."/>
            <person name="Rowen L."/>
            <person name="Madan A."/>
            <person name="Qin S."/>
            <person name="Davis R.W."/>
            <person name="Federspiel N.A."/>
            <person name="Abola A.P."/>
            <person name="Proctor M.J."/>
            <person name="Myers R.M."/>
            <person name="Schmutz J."/>
            <person name="Dickson M."/>
            <person name="Grimwood J."/>
            <person name="Cox D.R."/>
            <person name="Olson M.V."/>
            <person name="Kaul R."/>
            <person name="Raymond C."/>
            <person name="Shimizu N."/>
            <person name="Kawasaki K."/>
            <person name="Minoshima S."/>
            <person name="Evans G.A."/>
            <person name="Athanasiou M."/>
            <person name="Schultz R."/>
            <person name="Roe B.A."/>
            <person name="Chen F."/>
            <person name="Pan H."/>
            <person name="Ramser J."/>
            <person name="Lehrach H."/>
            <person name="Reinhardt R."/>
            <person name="McCombie W.R."/>
            <person name="de la Bastide M."/>
            <person name="Dedhia N."/>
            <person name="Blocker H."/>
            <person name="Hornischer K."/>
            <person name="Nordsiek G."/>
            <person name="Agarwala R."/>
            <person name="Aravind L."/>
            <person name="Bailey J.A."/>
            <person name="Bateman A."/>
            <person name="Batzoglou S."/>
            <person name="Birney E."/>
            <person name="Bork P."/>
            <person name="Brown D.G."/>
            <person name="Burge C.B."/>
            <person name="Cerutti L."/>
            <person name="Chen H.C."/>
            <person name="Church D."/>
            <person name="Clamp M."/>
            <person name="Copley R.R."/>
            <person name="Doerks T."/>
            <person name="Eddy S.R."/>
            <person name="Eichler E.E."/>
            <person name="Furey T.S."/>
            <person name="Galagan J."/>
            <person name="Gilbert J.G."/>
            <person name="Harmon C."/>
            <person name="Hayashizaki Y."/>
            <person name="Haussler D."/>
            <person name="Hermjakob H."/>
            <person name="Hokamp K."/>
            <person name="Jang W."/>
            <person name="Johnson L.S."/>
            <person name="Jones T.A."/>
            <person name="Kasif S."/>
            <person name="Kaspryzk A."/>
            <person name="Kennedy S."/>
            <person name="Kent W.J."/>
            <person name="Kitts P."/>
            <person name="Koonin E.V."/>
            <person name="Korf I."/>
            <person name="Kulp D."/>
            <person name="Lancet D."/>
            <person name="Lowe T.M."/>
            <person name="McLysaght A."/>
            <person name="Mikkelsen T."/>
            <person name="Moran J.V."/>
            <person name="Mulder N."/>
            <person name="Pollara V.J."/>
            <person name="Ponting C.P."/>
            <person name="Schuler G."/>
            <person name="Schultz J."/>
            <person name="Slater G."/>
            <person name="Smit A.F."/>
            <person name="Stupka E."/>
            <person name="Szustakowski J."/>
            <person name="Thierry-Mieg D."/>
            <person name="Thierry-Mieg J."/>
            <person name="Wagner L."/>
            <person name="Wallis J."/>
            <person name="Wheeler R."/>
            <person name="Williams A."/>
            <person name="Wolf Y.I."/>
            <person name="Wolfe K.H."/>
            <person name="Yang S.P."/>
            <person name="Yeh R.F."/>
            <person name="Collins F."/>
            <person name="Guyer M.S."/>
            <person name="Peterson J."/>
            <person name="Felsenfeld A."/>
            <person name="Wetterstrand K.A."/>
            <person name="Patrinos A."/>
            <person name="Morgan M.J."/>
            <person name="de Jong P."/>
            <person name="Catanese J.J."/>
            <person name="Osoegawa K."/>
            <person name="Shizuya H."/>
            <person name="Choi S."/>
            <person name="Chen Y.J."/>
        </authorList>
    </citation>
    <scope>NUCLEOTIDE SEQUENCE [LARGE SCALE GENOMIC DNA]</scope>
</reference>
<evidence type="ECO:0000256" key="3">
    <source>
        <dbReference type="SAM" id="MobiDB-lite"/>
    </source>
</evidence>
<dbReference type="ExpressionAtlas" id="A0A087X1V0">
    <property type="expression patterns" value="baseline and differential"/>
</dbReference>
<evidence type="ECO:0007829" key="7">
    <source>
        <dbReference type="ProteomicsDB" id="A0A087X1V0"/>
    </source>
</evidence>
<dbReference type="HOGENOM" id="CLU_2454099_0_0_1"/>
<dbReference type="Pfam" id="PF05160">
    <property type="entry name" value="DSS1_SEM1"/>
    <property type="match status" value="1"/>
</dbReference>
<keyword evidence="6 7" id="KW-1267">Proteomics identification</keyword>
<evidence type="ECO:0000256" key="2">
    <source>
        <dbReference type="RuleBase" id="RU369057"/>
    </source>
</evidence>
<proteinExistence type="evidence at protein level"/>
<dbReference type="AlphaFoldDB" id="A0A087X1V0"/>
<dbReference type="Ensembl" id="ENST00000618105.4">
    <property type="protein sequence ID" value="ENSP00000484478.1"/>
    <property type="gene ID" value="ENSG00000127922.10"/>
</dbReference>
<dbReference type="Bgee" id="ENSG00000127922">
    <property type="expression patterns" value="Expressed in calcaneal tendon and 204 other cell types or tissues"/>
</dbReference>
<dbReference type="PANTHER" id="PTHR16771">
    <property type="entry name" value="26 PROTEASOME COMPLEX SUBUNIT DSS1"/>
    <property type="match status" value="1"/>
</dbReference>
<dbReference type="UCSC" id="uc064for.1">
    <property type="organism name" value="human"/>
</dbReference>
<dbReference type="GO" id="GO:0005634">
    <property type="term" value="C:nucleus"/>
    <property type="evidence" value="ECO:0007669"/>
    <property type="project" value="UniProtKB-SubCell"/>
</dbReference>
<organism evidence="4 5">
    <name type="scientific">Homo sapiens</name>
    <name type="common">Human</name>
    <dbReference type="NCBI Taxonomy" id="9606"/>
    <lineage>
        <taxon>Eukaryota</taxon>
        <taxon>Metazoa</taxon>
        <taxon>Chordata</taxon>
        <taxon>Craniata</taxon>
        <taxon>Vertebrata</taxon>
        <taxon>Euteleostomi</taxon>
        <taxon>Mammalia</taxon>
        <taxon>Eutheria</taxon>
        <taxon>Euarchontoglires</taxon>
        <taxon>Primates</taxon>
        <taxon>Haplorrhini</taxon>
        <taxon>Catarrhini</taxon>
        <taxon>Hominidae</taxon>
        <taxon>Homo</taxon>
    </lineage>
</organism>
<feature type="compositionally biased region" description="Polar residues" evidence="3">
    <location>
        <begin position="79"/>
        <end position="89"/>
    </location>
</feature>
<accession>A0A087X1V0</accession>
<dbReference type="GO" id="GO:0006406">
    <property type="term" value="P:mRNA export from nucleus"/>
    <property type="evidence" value="ECO:0007669"/>
    <property type="project" value="UniProtKB-UniRule"/>
</dbReference>
<comment type="subcellular location">
    <subcellularLocation>
        <location evidence="2">Nucleus</location>
    </subcellularLocation>
</comment>
<dbReference type="GO" id="GO:0043248">
    <property type="term" value="P:proteasome assembly"/>
    <property type="evidence" value="ECO:0007669"/>
    <property type="project" value="UniProtKB-UniRule"/>
</dbReference>
<reference evidence="4 5" key="3">
    <citation type="journal article" date="2004" name="Nature">
        <title>Finishing the euchromatic sequence of the human genome.</title>
        <authorList>
            <consortium name="International Human Genome Sequencing Consortium"/>
        </authorList>
    </citation>
    <scope>NUCLEOTIDE SEQUENCE [LARGE SCALE GENOMIC DNA]</scope>
</reference>
<dbReference type="VEuPathDB" id="HostDB:ENSG00000127922"/>
<evidence type="ECO:0007829" key="8">
    <source>
        <dbReference type="PubMed" id="17323924"/>
    </source>
</evidence>
<dbReference type="Ensembl" id="ENST00000618105.4">
    <property type="protein sequence ID" value="ENSP00000484478.1"/>
    <property type="gene ID" value="ENSG00000127922.11"/>
</dbReference>
<keyword evidence="2" id="KW-0539">Nucleus</keyword>
<evidence type="ECO:0000256" key="1">
    <source>
        <dbReference type="ARBA" id="ARBA00034491"/>
    </source>
</evidence>
<reference evidence="8" key="4">
    <citation type="journal article" date="2007" name="Biochemistry">
        <title>Mass spectrometric characterization of the affinity-purified human 26S proteasome complex.</title>
        <authorList>
            <person name="Wang X."/>
            <person name="Chen C.F."/>
            <person name="Baker P.R."/>
            <person name="Chen P.L."/>
            <person name="Kaiser P."/>
            <person name="Huang L."/>
        </authorList>
    </citation>
    <scope>IDENTIFICATION BY MASS SPECTROMETRY [LARGE SCALE ANALYSIS]</scope>
</reference>
<dbReference type="HGNC" id="HGNC:10845">
    <property type="gene designation" value="SEM1"/>
</dbReference>
<gene>
    <name evidence="4" type="primary">SEM1</name>
</gene>
<dbReference type="SMART" id="SM01385">
    <property type="entry name" value="DSS1_SEM1"/>
    <property type="match status" value="1"/>
</dbReference>
<comment type="function">
    <text evidence="2">Component of the 26S proteasome, a multiprotein complex involved in the ATP-dependent degradation of ubiquitinated proteins.</text>
</comment>
<dbReference type="GeneTree" id="ENSGT00940000162732"/>
<feature type="compositionally biased region" description="Acidic residues" evidence="3">
    <location>
        <begin position="12"/>
        <end position="32"/>
    </location>
</feature>
<dbReference type="MassIVE" id="A0A087X1V0"/>
<dbReference type="EMBL" id="AC092031">
    <property type="status" value="NOT_ANNOTATED_CDS"/>
    <property type="molecule type" value="Genomic_DNA"/>
</dbReference>
<dbReference type="Proteomes" id="UP000005640">
    <property type="component" value="Chromosome 7"/>
</dbReference>
<evidence type="ECO:0007829" key="9">
    <source>
        <dbReference type="PubMed" id="24275569"/>
    </source>
</evidence>
<dbReference type="PANTHER" id="PTHR16771:SF11">
    <property type="entry name" value="26S PROTEASOME COMPLEX SUBUNIT SEM1"/>
    <property type="match status" value="1"/>
</dbReference>
<evidence type="ECO:0007829" key="6">
    <source>
        <dbReference type="PeptideAtlas" id="A0A087X1V0"/>
    </source>
</evidence>
<feature type="region of interest" description="Disordered" evidence="3">
    <location>
        <begin position="1"/>
        <end position="32"/>
    </location>
</feature>
<dbReference type="OrthoDB" id="9527655at2759"/>
<evidence type="ECO:0000313" key="4">
    <source>
        <dbReference type="Ensembl" id="ENSP00000484478.1"/>
    </source>
</evidence>
<keyword evidence="5" id="KW-1185">Reference proteome</keyword>
<protein>
    <recommendedName>
        <fullName evidence="2">26S proteasome complex subunit SEM1</fullName>
    </recommendedName>
    <alternativeName>
        <fullName evidence="2">26S proteasome complex subunit DSS1</fullName>
    </alternativeName>
</protein>
<evidence type="ECO:0000313" key="5">
    <source>
        <dbReference type="Proteomes" id="UP000005640"/>
    </source>
</evidence>
<dbReference type="EMBL" id="AC073230">
    <property type="status" value="NOT_ANNOTATED_CDS"/>
    <property type="molecule type" value="Genomic_DNA"/>
</dbReference>
<dbReference type="InterPro" id="IPR007834">
    <property type="entry name" value="DSS1_SEM1"/>
</dbReference>
<comment type="similarity">
    <text evidence="1 2">Belongs to the DSS1/SEM1 family.</text>
</comment>